<dbReference type="InterPro" id="IPR043136">
    <property type="entry name" value="B30.2/SPRY_sf"/>
</dbReference>
<gene>
    <name evidence="5" type="ORF">H4Q32_027628</name>
</gene>
<dbReference type="PROSITE" id="PS50188">
    <property type="entry name" value="B302_SPRY"/>
    <property type="match status" value="1"/>
</dbReference>
<evidence type="ECO:0000259" key="4">
    <source>
        <dbReference type="PROSITE" id="PS50188"/>
    </source>
</evidence>
<keyword evidence="6" id="KW-1185">Reference proteome</keyword>
<accession>A0ABQ8MDR9</accession>
<dbReference type="InterPro" id="IPR051051">
    <property type="entry name" value="E3_ubiq-ligase_TRIM/RNF"/>
</dbReference>
<protein>
    <submittedName>
        <fullName evidence="5">E3 ubiquitin-protein ligase TRIM39</fullName>
    </submittedName>
</protein>
<dbReference type="Gene3D" id="2.60.120.920">
    <property type="match status" value="1"/>
</dbReference>
<dbReference type="SUPFAM" id="SSF49899">
    <property type="entry name" value="Concanavalin A-like lectins/glucanases"/>
    <property type="match status" value="1"/>
</dbReference>
<dbReference type="InterPro" id="IPR003879">
    <property type="entry name" value="Butyrophylin_SPRY"/>
</dbReference>
<keyword evidence="2" id="KW-0863">Zinc-finger</keyword>
<dbReference type="PRINTS" id="PR01407">
    <property type="entry name" value="BUTYPHLNCDUF"/>
</dbReference>
<comment type="caution">
    <text evidence="5">The sequence shown here is derived from an EMBL/GenBank/DDBJ whole genome shotgun (WGS) entry which is preliminary data.</text>
</comment>
<dbReference type="Pfam" id="PF00622">
    <property type="entry name" value="SPRY"/>
    <property type="match status" value="1"/>
</dbReference>
<dbReference type="PANTHER" id="PTHR25465:SF5">
    <property type="entry name" value="E3 UBIQUITIN_ISG15 LIGASE TRIM25-RELATED"/>
    <property type="match status" value="1"/>
</dbReference>
<evidence type="ECO:0000313" key="6">
    <source>
        <dbReference type="Proteomes" id="UP000830375"/>
    </source>
</evidence>
<proteinExistence type="predicted"/>
<sequence>MTSWVAKDPRITRNIQADELELNLQDSGTPEHVSSRIGVYVDESAGNLSFYSVSDTVSLIHTIQTTFTQPLYPGFTVYPGFKLGYESSVKLC</sequence>
<feature type="domain" description="B30.2/SPRY" evidence="4">
    <location>
        <begin position="1"/>
        <end position="92"/>
    </location>
</feature>
<reference evidence="5 6" key="1">
    <citation type="submission" date="2022-01" db="EMBL/GenBank/DDBJ databases">
        <title>A high-quality chromosome-level genome assembly of rohu carp, Labeo rohita.</title>
        <authorList>
            <person name="Arick M.A. II"/>
            <person name="Hsu C.-Y."/>
            <person name="Magbanua Z."/>
            <person name="Pechanova O."/>
            <person name="Grover C."/>
            <person name="Miller E."/>
            <person name="Thrash A."/>
            <person name="Ezzel L."/>
            <person name="Alam S."/>
            <person name="Benzie J."/>
            <person name="Hamilton M."/>
            <person name="Karsi A."/>
            <person name="Lawrence M.L."/>
            <person name="Peterson D.G."/>
        </authorList>
    </citation>
    <scope>NUCLEOTIDE SEQUENCE [LARGE SCALE GENOMIC DNA]</scope>
    <source>
        <strain evidence="6">BAU-BD-2019</strain>
        <tissue evidence="5">Blood</tissue>
    </source>
</reference>
<evidence type="ECO:0000256" key="3">
    <source>
        <dbReference type="ARBA" id="ARBA00022833"/>
    </source>
</evidence>
<dbReference type="InterPro" id="IPR001870">
    <property type="entry name" value="B30.2/SPRY"/>
</dbReference>
<dbReference type="InterPro" id="IPR013320">
    <property type="entry name" value="ConA-like_dom_sf"/>
</dbReference>
<dbReference type="InterPro" id="IPR003877">
    <property type="entry name" value="SPRY_dom"/>
</dbReference>
<name>A0ABQ8MDR9_LABRO</name>
<keyword evidence="1" id="KW-0479">Metal-binding</keyword>
<dbReference type="EMBL" id="JACTAM010000009">
    <property type="protein sequence ID" value="KAI2661026.1"/>
    <property type="molecule type" value="Genomic_DNA"/>
</dbReference>
<dbReference type="Proteomes" id="UP000830375">
    <property type="component" value="Unassembled WGS sequence"/>
</dbReference>
<evidence type="ECO:0000256" key="2">
    <source>
        <dbReference type="ARBA" id="ARBA00022771"/>
    </source>
</evidence>
<evidence type="ECO:0000256" key="1">
    <source>
        <dbReference type="ARBA" id="ARBA00022723"/>
    </source>
</evidence>
<evidence type="ECO:0000313" key="5">
    <source>
        <dbReference type="EMBL" id="KAI2661026.1"/>
    </source>
</evidence>
<dbReference type="PANTHER" id="PTHR25465">
    <property type="entry name" value="B-BOX DOMAIN CONTAINING"/>
    <property type="match status" value="1"/>
</dbReference>
<keyword evidence="3" id="KW-0862">Zinc</keyword>
<organism evidence="5 6">
    <name type="scientific">Labeo rohita</name>
    <name type="common">Indian major carp</name>
    <name type="synonym">Cyprinus rohita</name>
    <dbReference type="NCBI Taxonomy" id="84645"/>
    <lineage>
        <taxon>Eukaryota</taxon>
        <taxon>Metazoa</taxon>
        <taxon>Chordata</taxon>
        <taxon>Craniata</taxon>
        <taxon>Vertebrata</taxon>
        <taxon>Euteleostomi</taxon>
        <taxon>Actinopterygii</taxon>
        <taxon>Neopterygii</taxon>
        <taxon>Teleostei</taxon>
        <taxon>Ostariophysi</taxon>
        <taxon>Cypriniformes</taxon>
        <taxon>Cyprinidae</taxon>
        <taxon>Labeoninae</taxon>
        <taxon>Labeonini</taxon>
        <taxon>Labeo</taxon>
    </lineage>
</organism>